<dbReference type="InterPro" id="IPR012936">
    <property type="entry name" value="Erv_C"/>
</dbReference>
<dbReference type="Pfam" id="PF13850">
    <property type="entry name" value="ERGIC_N"/>
    <property type="match status" value="1"/>
</dbReference>
<dbReference type="AlphaFoldDB" id="G8BWP5"/>
<dbReference type="GO" id="GO:0000139">
    <property type="term" value="C:Golgi membrane"/>
    <property type="evidence" value="ECO:0007669"/>
    <property type="project" value="UniProtKB-SubCell"/>
</dbReference>
<dbReference type="STRING" id="1071381.G8BWP5"/>
<dbReference type="OrthoDB" id="270930at2759"/>
<dbReference type="GO" id="GO:0061852">
    <property type="term" value="C:retrograde transporter complex, Golgi to ER"/>
    <property type="evidence" value="ECO:0007669"/>
    <property type="project" value="EnsemblFungi"/>
</dbReference>
<dbReference type="GO" id="GO:0006888">
    <property type="term" value="P:endoplasmic reticulum to Golgi vesicle-mediated transport"/>
    <property type="evidence" value="ECO:0007669"/>
    <property type="project" value="UniProtKB-UniRule"/>
</dbReference>
<dbReference type="RefSeq" id="XP_003686930.1">
    <property type="nucleotide sequence ID" value="XM_003686882.1"/>
</dbReference>
<dbReference type="PANTHER" id="PTHR10984:SF25">
    <property type="entry name" value="ENDOPLASMIC RETICULUM-GOLGI INTERMEDIATE COMPARTMENT PROTEIN 3"/>
    <property type="match status" value="1"/>
</dbReference>
<evidence type="ECO:0000256" key="6">
    <source>
        <dbReference type="RuleBase" id="RU369013"/>
    </source>
</evidence>
<feature type="domain" description="Endoplasmic reticulum vesicle transporter N-terminal" evidence="8">
    <location>
        <begin position="12"/>
        <end position="99"/>
    </location>
</feature>
<dbReference type="KEGG" id="tpf:TPHA_0H02930"/>
<dbReference type="GO" id="GO:0005789">
    <property type="term" value="C:endoplasmic reticulum membrane"/>
    <property type="evidence" value="ECO:0007669"/>
    <property type="project" value="UniProtKB-SubCell"/>
</dbReference>
<gene>
    <name evidence="9" type="primary">TPHA0H02930</name>
    <name evidence="9" type="ordered locus">TPHA_0H02930</name>
</gene>
<keyword evidence="4 6" id="KW-1133">Transmembrane helix</keyword>
<keyword evidence="6" id="KW-0333">Golgi apparatus</keyword>
<evidence type="ECO:0000313" key="9">
    <source>
        <dbReference type="EMBL" id="CCE64496.1"/>
    </source>
</evidence>
<dbReference type="PANTHER" id="PTHR10984">
    <property type="entry name" value="ENDOPLASMIC RETICULUM-GOLGI INTERMEDIATE COMPARTMENT PROTEIN"/>
    <property type="match status" value="1"/>
</dbReference>
<comment type="caution">
    <text evidence="6">Lacks conserved residue(s) required for the propagation of feature annotation.</text>
</comment>
<dbReference type="InterPro" id="IPR045888">
    <property type="entry name" value="Erv"/>
</dbReference>
<evidence type="ECO:0000256" key="4">
    <source>
        <dbReference type="ARBA" id="ARBA00022989"/>
    </source>
</evidence>
<evidence type="ECO:0000256" key="5">
    <source>
        <dbReference type="ARBA" id="ARBA00023136"/>
    </source>
</evidence>
<sequence length="439" mass="49678">MSSKKREDNLLAYDVFTKVEEDIRIRTRTGGLITLICIGVTFLLLISEWFQFKKVISKPELVIDRDYQSKLELNIDVTFPYIPCDLLNLDILDDSGNVQLDIDLEEASSNFVKTRLNNRGEVIGKAKKFKITDDLGEYAPEDKENYCGSCYGSKDQTKNEDIEKITDKVCCNSCEDVRQAYSEAGWAFFDGKNIEQCEREGYVKTINERLSEGCRVKGEALLNKIHGNLHFAPGKAFQNRRGHFHDTSLFNQHKNLNFQHVINHLSFGKPIRQLVTSNFQDTMSDSLRAQTAPIDGHQAFIQDNTGDSDSASTTIAAHDYQFIYYAEIISTRFEYLKGDLEETSQLTVTSHYKKIGYQNGQDYMQGMQSRSGIPGLYIDFEVSPLKVINKEQYSTSWSGYLLKTITSIGGILAVGTVIDKVVYATQTALKQASIVKARK</sequence>
<dbReference type="GO" id="GO:0030134">
    <property type="term" value="C:COPII-coated ER to Golgi transport vesicle"/>
    <property type="evidence" value="ECO:0007669"/>
    <property type="project" value="EnsemblFungi"/>
</dbReference>
<organism evidence="9 10">
    <name type="scientific">Tetrapisispora phaffii (strain ATCC 24235 / CBS 4417 / NBRC 1672 / NRRL Y-8282 / UCD 70-5)</name>
    <name type="common">Yeast</name>
    <name type="synonym">Fabospora phaffii</name>
    <dbReference type="NCBI Taxonomy" id="1071381"/>
    <lineage>
        <taxon>Eukaryota</taxon>
        <taxon>Fungi</taxon>
        <taxon>Dikarya</taxon>
        <taxon>Ascomycota</taxon>
        <taxon>Saccharomycotina</taxon>
        <taxon>Saccharomycetes</taxon>
        <taxon>Saccharomycetales</taxon>
        <taxon>Saccharomycetaceae</taxon>
        <taxon>Tetrapisispora</taxon>
    </lineage>
</organism>
<reference evidence="9 10" key="1">
    <citation type="journal article" date="2011" name="Proc. Natl. Acad. Sci. U.S.A.">
        <title>Evolutionary erosion of yeast sex chromosomes by mating-type switching accidents.</title>
        <authorList>
            <person name="Gordon J.L."/>
            <person name="Armisen D."/>
            <person name="Proux-Wera E."/>
            <person name="Oheigeartaigh S.S."/>
            <person name="Byrne K.P."/>
            <person name="Wolfe K.H."/>
        </authorList>
    </citation>
    <scope>NUCLEOTIDE SEQUENCE [LARGE SCALE GENOMIC DNA]</scope>
    <source>
        <strain evidence="10">ATCC 24235 / CBS 4417 / NBRC 1672 / NRRL Y-8282 / UCD 70-5</strain>
    </source>
</reference>
<dbReference type="GO" id="GO:0006890">
    <property type="term" value="P:retrograde vesicle-mediated transport, Golgi to endoplasmic reticulum"/>
    <property type="evidence" value="ECO:0007669"/>
    <property type="project" value="EnsemblFungi"/>
</dbReference>
<feature type="transmembrane region" description="Helical" evidence="6">
    <location>
        <begin position="32"/>
        <end position="50"/>
    </location>
</feature>
<keyword evidence="3 6" id="KW-0812">Transmembrane</keyword>
<dbReference type="InterPro" id="IPR039542">
    <property type="entry name" value="Erv_N"/>
</dbReference>
<feature type="domain" description="Endoplasmic reticulum vesicle transporter C-terminal" evidence="7">
    <location>
        <begin position="150"/>
        <end position="419"/>
    </location>
</feature>
<dbReference type="Pfam" id="PF07970">
    <property type="entry name" value="COPIIcoated_ERV"/>
    <property type="match status" value="1"/>
</dbReference>
<proteinExistence type="inferred from homology"/>
<comment type="subcellular location">
    <subcellularLocation>
        <location evidence="6">Endoplasmic reticulum membrane</location>
        <topology evidence="6">Multi-pass membrane protein</topology>
    </subcellularLocation>
    <subcellularLocation>
        <location evidence="6">Endoplasmic reticulum-Golgi intermediate compartment membrane</location>
        <topology evidence="6">Multi-pass membrane protein</topology>
    </subcellularLocation>
    <subcellularLocation>
        <location evidence="6">Golgi apparatus membrane</location>
        <topology evidence="6">Multi-pass membrane protein</topology>
    </subcellularLocation>
    <subcellularLocation>
        <location evidence="1">Membrane</location>
        <topology evidence="1">Multi-pass membrane protein</topology>
    </subcellularLocation>
</comment>
<keyword evidence="5 6" id="KW-0472">Membrane</keyword>
<name>G8BWP5_TETPH</name>
<keyword evidence="10" id="KW-1185">Reference proteome</keyword>
<dbReference type="eggNOG" id="KOG2667">
    <property type="taxonomic scope" value="Eukaryota"/>
</dbReference>
<dbReference type="GO" id="GO:0033116">
    <property type="term" value="C:endoplasmic reticulum-Golgi intermediate compartment membrane"/>
    <property type="evidence" value="ECO:0007669"/>
    <property type="project" value="UniProtKB-SubCell"/>
</dbReference>
<protein>
    <recommendedName>
        <fullName evidence="6">Endoplasmic reticulum-Golgi intermediate compartment protein</fullName>
    </recommendedName>
</protein>
<comment type="similarity">
    <text evidence="2 6">Belongs to the ERGIC family.</text>
</comment>
<keyword evidence="6" id="KW-0256">Endoplasmic reticulum</keyword>
<dbReference type="Proteomes" id="UP000005666">
    <property type="component" value="Chromosome 8"/>
</dbReference>
<evidence type="ECO:0000256" key="2">
    <source>
        <dbReference type="ARBA" id="ARBA00005648"/>
    </source>
</evidence>
<keyword evidence="6" id="KW-0931">ER-Golgi transport</keyword>
<evidence type="ECO:0000259" key="8">
    <source>
        <dbReference type="Pfam" id="PF13850"/>
    </source>
</evidence>
<evidence type="ECO:0000259" key="7">
    <source>
        <dbReference type="Pfam" id="PF07970"/>
    </source>
</evidence>
<dbReference type="EMBL" id="HE612863">
    <property type="protein sequence ID" value="CCE64496.1"/>
    <property type="molecule type" value="Genomic_DNA"/>
</dbReference>
<dbReference type="OMA" id="GPTHGMY"/>
<dbReference type="HOGENOM" id="CLU_034705_1_0_1"/>
<evidence type="ECO:0000256" key="1">
    <source>
        <dbReference type="ARBA" id="ARBA00004141"/>
    </source>
</evidence>
<evidence type="ECO:0000256" key="3">
    <source>
        <dbReference type="ARBA" id="ARBA00022692"/>
    </source>
</evidence>
<dbReference type="GeneID" id="11533755"/>
<keyword evidence="6" id="KW-0813">Transport</keyword>
<comment type="function">
    <text evidence="6">Plays a role in transport between endoplasmic reticulum and Golgi.</text>
</comment>
<evidence type="ECO:0000313" key="10">
    <source>
        <dbReference type="Proteomes" id="UP000005666"/>
    </source>
</evidence>
<accession>G8BWP5</accession>